<dbReference type="PANTHER" id="PTHR11091">
    <property type="entry name" value="OXIDOREDUCTASE-RELATED"/>
    <property type="match status" value="1"/>
</dbReference>
<protein>
    <submittedName>
        <fullName evidence="3">Ldh family oxidoreductase</fullName>
    </submittedName>
</protein>
<organism evidence="3 4">
    <name type="scientific">Streptomyces edwardsiae</name>
    <dbReference type="NCBI Taxonomy" id="3075527"/>
    <lineage>
        <taxon>Bacteria</taxon>
        <taxon>Bacillati</taxon>
        <taxon>Actinomycetota</taxon>
        <taxon>Actinomycetes</taxon>
        <taxon>Kitasatosporales</taxon>
        <taxon>Streptomycetaceae</taxon>
        <taxon>Streptomyces</taxon>
    </lineage>
</organism>
<gene>
    <name evidence="3" type="ORF">RM528_07980</name>
</gene>
<evidence type="ECO:0000256" key="1">
    <source>
        <dbReference type="ARBA" id="ARBA00006056"/>
    </source>
</evidence>
<dbReference type="InterPro" id="IPR043143">
    <property type="entry name" value="Mal/L-sulf/L-lact_DH-like_NADP"/>
</dbReference>
<dbReference type="EMBL" id="JAVRFB010000004">
    <property type="protein sequence ID" value="MDT0401793.1"/>
    <property type="molecule type" value="Genomic_DNA"/>
</dbReference>
<dbReference type="InterPro" id="IPR003767">
    <property type="entry name" value="Malate/L-lactate_DH-like"/>
</dbReference>
<dbReference type="InterPro" id="IPR036111">
    <property type="entry name" value="Mal/L-sulfo/L-lacto_DH-like_sf"/>
</dbReference>
<evidence type="ECO:0000313" key="4">
    <source>
        <dbReference type="Proteomes" id="UP001180503"/>
    </source>
</evidence>
<reference evidence="4" key="1">
    <citation type="submission" date="2023-07" db="EMBL/GenBank/DDBJ databases">
        <title>30 novel species of actinomycetes from the DSMZ collection.</title>
        <authorList>
            <person name="Nouioui I."/>
        </authorList>
    </citation>
    <scope>NUCLEOTIDE SEQUENCE [LARGE SCALE GENOMIC DNA]</scope>
    <source>
        <strain evidence="4">DSM 41635</strain>
    </source>
</reference>
<dbReference type="SUPFAM" id="SSF89733">
    <property type="entry name" value="L-sulfolactate dehydrogenase-like"/>
    <property type="match status" value="1"/>
</dbReference>
<dbReference type="Pfam" id="PF02615">
    <property type="entry name" value="Ldh_2"/>
    <property type="match status" value="1"/>
</dbReference>
<accession>A0ABU2QCY8</accession>
<dbReference type="InterPro" id="IPR043144">
    <property type="entry name" value="Mal/L-sulf/L-lact_DH-like_ah"/>
</dbReference>
<dbReference type="Gene3D" id="1.10.1530.10">
    <property type="match status" value="1"/>
</dbReference>
<dbReference type="Proteomes" id="UP001180503">
    <property type="component" value="Unassembled WGS sequence"/>
</dbReference>
<evidence type="ECO:0000313" key="3">
    <source>
        <dbReference type="EMBL" id="MDT0401793.1"/>
    </source>
</evidence>
<proteinExistence type="inferred from homology"/>
<name>A0ABU2QCY8_9ACTN</name>
<comment type="caution">
    <text evidence="3">The sequence shown here is derived from an EMBL/GenBank/DDBJ whole genome shotgun (WGS) entry which is preliminary data.</text>
</comment>
<sequence>MRVAVAELTEAVAGKLTRAGASARSASVTAEAVVYAEASGIVSHGLVRVRPLAEQLRSGKINGAALFTPVAKGEVLRLIDAEHGLGYAAAAAATEAVIEALESSPMAVAAVSRSHHFGVAGRYTERLAAAGHVGMALSSTFGAIAPIGGAAALLGNPPVSVAVPRRGDDPVVVDLAPAVTARGRIAAAAEHGEPIPLGWARDEHGEATTDAAAAMRGTLEAIGGDKGVVLAMLADVLVAALTVSDLPGEASSVFTPDGPPPRLGHVIIGFDPKAFGVDAESRTEAYVAALGAGRTRMRVPGGRRRERRAQAAEHGVEVAAGNWTYLTGE</sequence>
<keyword evidence="2" id="KW-0560">Oxidoreductase</keyword>
<dbReference type="PANTHER" id="PTHR11091:SF0">
    <property type="entry name" value="MALATE DEHYDROGENASE"/>
    <property type="match status" value="1"/>
</dbReference>
<comment type="similarity">
    <text evidence="1">Belongs to the LDH2/MDH2 oxidoreductase family.</text>
</comment>
<dbReference type="Gene3D" id="3.30.1370.60">
    <property type="entry name" value="Hypothetical oxidoreductase yiak, domain 2"/>
    <property type="match status" value="1"/>
</dbReference>
<dbReference type="RefSeq" id="WP_051713561.1">
    <property type="nucleotide sequence ID" value="NZ_JAVRFB010000004.1"/>
</dbReference>
<evidence type="ECO:0000256" key="2">
    <source>
        <dbReference type="ARBA" id="ARBA00023002"/>
    </source>
</evidence>